<feature type="domain" description="FAD-dependent oxidoreductase 2 FAD-binding" evidence="5">
    <location>
        <begin position="14"/>
        <end position="486"/>
    </location>
</feature>
<evidence type="ECO:0000256" key="3">
    <source>
        <dbReference type="ARBA" id="ARBA00022827"/>
    </source>
</evidence>
<keyword evidence="4" id="KW-0560">Oxidoreductase</keyword>
<name>A0ABV9RYM9_9PSEU</name>
<dbReference type="Pfam" id="PF00890">
    <property type="entry name" value="FAD_binding_2"/>
    <property type="match status" value="1"/>
</dbReference>
<dbReference type="Proteomes" id="UP001595859">
    <property type="component" value="Unassembled WGS sequence"/>
</dbReference>
<dbReference type="PROSITE" id="PS51257">
    <property type="entry name" value="PROKAR_LIPOPROTEIN"/>
    <property type="match status" value="1"/>
</dbReference>
<accession>A0ABV9RYM9</accession>
<dbReference type="InterPro" id="IPR027477">
    <property type="entry name" value="Succ_DH/fumarate_Rdtase_cat_sf"/>
</dbReference>
<dbReference type="InterPro" id="IPR003953">
    <property type="entry name" value="FAD-dep_OxRdtase_2_FAD-bd"/>
</dbReference>
<dbReference type="PRINTS" id="PR00411">
    <property type="entry name" value="PNDRDTASEI"/>
</dbReference>
<sequence length="516" mass="54721">MPLERDEQADRDVDVVVVGFGGAGACAALEAARSGASVLAVDRFTGGGATAMSGGIVYAGGGTSVQKAAGVVDTVDDMVAYLRQETGDVVSEETLREFCATSAEMVEWLADAGVPFDPSVCPFKTSYPPNDYYLYYSGSENAWPYRSAATPAPRGHRTHGRGTSGRAFFAALASAARAAVRVLPQTTATSLLVEDGRVVGVECRTLRSRWHTVLHRYATRPGLYFPGFARVLHRRIAALETARGRTVRIRARRGVVLSAGGFVHNREMLRAHAPEFRGGLPLGTQGDDGSGIRLGESVGGVADRMSSVSAWRFLTPPSALLRGVLVDESGSRFVDESSYGAAIGSKLVLERGGKAWLLVDETILRAARRQIRRETLWFQRLSAHYLLRVALVRGPSVEEVARRSGVDPAGLAATVAAYGRGEDAFGKAAELVAPLTGPYALIDCSYGPRLGYPCPVLTLGGLRVDEKTGQVLDVPGLYAAGRTAVGLCSNSYVSGLSLADCVFSGRRAGRHAAANL</sequence>
<comment type="caution">
    <text evidence="6">The sequence shown here is derived from an EMBL/GenBank/DDBJ whole genome shotgun (WGS) entry which is preliminary data.</text>
</comment>
<evidence type="ECO:0000313" key="7">
    <source>
        <dbReference type="Proteomes" id="UP001595859"/>
    </source>
</evidence>
<dbReference type="SUPFAM" id="SSF56425">
    <property type="entry name" value="Succinate dehydrogenase/fumarate reductase flavoprotein, catalytic domain"/>
    <property type="match status" value="1"/>
</dbReference>
<gene>
    <name evidence="6" type="ORF">ACFPCV_09125</name>
</gene>
<organism evidence="6 7">
    <name type="scientific">Actinophytocola glycyrrhizae</name>
    <dbReference type="NCBI Taxonomy" id="2044873"/>
    <lineage>
        <taxon>Bacteria</taxon>
        <taxon>Bacillati</taxon>
        <taxon>Actinomycetota</taxon>
        <taxon>Actinomycetes</taxon>
        <taxon>Pseudonocardiales</taxon>
        <taxon>Pseudonocardiaceae</taxon>
    </lineage>
</organism>
<keyword evidence="7" id="KW-1185">Reference proteome</keyword>
<evidence type="ECO:0000256" key="1">
    <source>
        <dbReference type="ARBA" id="ARBA00001974"/>
    </source>
</evidence>
<keyword evidence="3" id="KW-0274">FAD</keyword>
<protein>
    <submittedName>
        <fullName evidence="6">FAD-binding protein</fullName>
    </submittedName>
</protein>
<dbReference type="InterPro" id="IPR036188">
    <property type="entry name" value="FAD/NAD-bd_sf"/>
</dbReference>
<dbReference type="PANTHER" id="PTHR43400">
    <property type="entry name" value="FUMARATE REDUCTASE"/>
    <property type="match status" value="1"/>
</dbReference>
<comment type="cofactor">
    <cofactor evidence="1">
        <name>FAD</name>
        <dbReference type="ChEBI" id="CHEBI:57692"/>
    </cofactor>
</comment>
<dbReference type="NCBIfam" id="NF005511">
    <property type="entry name" value="PRK07121.1-4"/>
    <property type="match status" value="1"/>
</dbReference>
<dbReference type="PANTHER" id="PTHR43400:SF10">
    <property type="entry name" value="3-OXOSTEROID 1-DEHYDROGENASE"/>
    <property type="match status" value="1"/>
</dbReference>
<dbReference type="Gene3D" id="3.90.700.10">
    <property type="entry name" value="Succinate dehydrogenase/fumarate reductase flavoprotein, catalytic domain"/>
    <property type="match status" value="1"/>
</dbReference>
<keyword evidence="2" id="KW-0285">Flavoprotein</keyword>
<dbReference type="SUPFAM" id="SSF51905">
    <property type="entry name" value="FAD/NAD(P)-binding domain"/>
    <property type="match status" value="1"/>
</dbReference>
<reference evidence="7" key="1">
    <citation type="journal article" date="2019" name="Int. J. Syst. Evol. Microbiol.">
        <title>The Global Catalogue of Microorganisms (GCM) 10K type strain sequencing project: providing services to taxonomists for standard genome sequencing and annotation.</title>
        <authorList>
            <consortium name="The Broad Institute Genomics Platform"/>
            <consortium name="The Broad Institute Genome Sequencing Center for Infectious Disease"/>
            <person name="Wu L."/>
            <person name="Ma J."/>
        </authorList>
    </citation>
    <scope>NUCLEOTIDE SEQUENCE [LARGE SCALE GENOMIC DNA]</scope>
    <source>
        <strain evidence="7">ZS-22-S1</strain>
    </source>
</reference>
<dbReference type="EMBL" id="JBHSIS010000003">
    <property type="protein sequence ID" value="MFC4853668.1"/>
    <property type="molecule type" value="Genomic_DNA"/>
</dbReference>
<dbReference type="Gene3D" id="3.50.50.60">
    <property type="entry name" value="FAD/NAD(P)-binding domain"/>
    <property type="match status" value="3"/>
</dbReference>
<dbReference type="RefSeq" id="WP_378055604.1">
    <property type="nucleotide sequence ID" value="NZ_JBHSIS010000003.1"/>
</dbReference>
<evidence type="ECO:0000313" key="6">
    <source>
        <dbReference type="EMBL" id="MFC4853668.1"/>
    </source>
</evidence>
<evidence type="ECO:0000259" key="5">
    <source>
        <dbReference type="Pfam" id="PF00890"/>
    </source>
</evidence>
<dbReference type="InterPro" id="IPR050315">
    <property type="entry name" value="FAD-oxidoreductase_2"/>
</dbReference>
<evidence type="ECO:0000256" key="4">
    <source>
        <dbReference type="ARBA" id="ARBA00023002"/>
    </source>
</evidence>
<proteinExistence type="predicted"/>
<evidence type="ECO:0000256" key="2">
    <source>
        <dbReference type="ARBA" id="ARBA00022630"/>
    </source>
</evidence>